<evidence type="ECO:0000313" key="3">
    <source>
        <dbReference type="Proteomes" id="UP000504636"/>
    </source>
</evidence>
<keyword evidence="3" id="KW-1185">Reference proteome</keyword>
<name>A0A6A6Y8F7_9PEZI</name>
<proteinExistence type="predicted"/>
<dbReference type="RefSeq" id="XP_033571379.1">
    <property type="nucleotide sequence ID" value="XM_033714698.1"/>
</dbReference>
<organism evidence="2">
    <name type="scientific">Mytilinidion resinicola</name>
    <dbReference type="NCBI Taxonomy" id="574789"/>
    <lineage>
        <taxon>Eukaryota</taxon>
        <taxon>Fungi</taxon>
        <taxon>Dikarya</taxon>
        <taxon>Ascomycota</taxon>
        <taxon>Pezizomycotina</taxon>
        <taxon>Dothideomycetes</taxon>
        <taxon>Pleosporomycetidae</taxon>
        <taxon>Mytilinidiales</taxon>
        <taxon>Mytilinidiaceae</taxon>
        <taxon>Mytilinidion</taxon>
    </lineage>
</organism>
<dbReference type="AlphaFoldDB" id="A0A6A6Y8F7"/>
<reference evidence="4" key="2">
    <citation type="submission" date="2020-04" db="EMBL/GenBank/DDBJ databases">
        <authorList>
            <consortium name="NCBI Genome Project"/>
        </authorList>
    </citation>
    <scope>NUCLEOTIDE SEQUENCE</scope>
    <source>
        <strain evidence="4">CBS 304.34</strain>
    </source>
</reference>
<dbReference type="Proteomes" id="UP000504636">
    <property type="component" value="Unplaced"/>
</dbReference>
<feature type="non-terminal residue" evidence="2">
    <location>
        <position position="1"/>
    </location>
</feature>
<feature type="non-terminal residue" evidence="2">
    <location>
        <position position="86"/>
    </location>
</feature>
<reference evidence="4" key="3">
    <citation type="submission" date="2025-04" db="UniProtKB">
        <authorList>
            <consortium name="RefSeq"/>
        </authorList>
    </citation>
    <scope>IDENTIFICATION</scope>
    <source>
        <strain evidence="4">CBS 304.34</strain>
    </source>
</reference>
<reference evidence="2 4" key="1">
    <citation type="journal article" date="2020" name="Stud. Mycol.">
        <title>101 Dothideomycetes genomes: a test case for predicting lifestyles and emergence of pathogens.</title>
        <authorList>
            <person name="Haridas S."/>
            <person name="Albert R."/>
            <person name="Binder M."/>
            <person name="Bloem J."/>
            <person name="Labutti K."/>
            <person name="Salamov A."/>
            <person name="Andreopoulos B."/>
            <person name="Baker S."/>
            <person name="Barry K."/>
            <person name="Bills G."/>
            <person name="Bluhm B."/>
            <person name="Cannon C."/>
            <person name="Castanera R."/>
            <person name="Culley D."/>
            <person name="Daum C."/>
            <person name="Ezra D."/>
            <person name="Gonzalez J."/>
            <person name="Henrissat B."/>
            <person name="Kuo A."/>
            <person name="Liang C."/>
            <person name="Lipzen A."/>
            <person name="Lutzoni F."/>
            <person name="Magnuson J."/>
            <person name="Mondo S."/>
            <person name="Nolan M."/>
            <person name="Ohm R."/>
            <person name="Pangilinan J."/>
            <person name="Park H.-J."/>
            <person name="Ramirez L."/>
            <person name="Alfaro M."/>
            <person name="Sun H."/>
            <person name="Tritt A."/>
            <person name="Yoshinaga Y."/>
            <person name="Zwiers L.-H."/>
            <person name="Turgeon B."/>
            <person name="Goodwin S."/>
            <person name="Spatafora J."/>
            <person name="Crous P."/>
            <person name="Grigoriev I."/>
        </authorList>
    </citation>
    <scope>NUCLEOTIDE SEQUENCE</scope>
    <source>
        <strain evidence="2 4">CBS 304.34</strain>
    </source>
</reference>
<evidence type="ECO:0000313" key="2">
    <source>
        <dbReference type="EMBL" id="KAF2804415.1"/>
    </source>
</evidence>
<dbReference type="GeneID" id="54455591"/>
<accession>A0A6A6Y8F7</accession>
<feature type="region of interest" description="Disordered" evidence="1">
    <location>
        <begin position="67"/>
        <end position="86"/>
    </location>
</feature>
<protein>
    <submittedName>
        <fullName evidence="2 4">Uncharacterized protein</fullName>
    </submittedName>
</protein>
<sequence length="86" mass="10012">WDRPSLTNPTQDGTITERLFKGFHYAEILEKGSVVDPVRLRVARIVLYHYYEQLCIDLRNNSNMLSQRSRGRNTASIATDKILEEM</sequence>
<dbReference type="OrthoDB" id="3759427at2759"/>
<feature type="compositionally biased region" description="Polar residues" evidence="1">
    <location>
        <begin position="67"/>
        <end position="77"/>
    </location>
</feature>
<evidence type="ECO:0000256" key="1">
    <source>
        <dbReference type="SAM" id="MobiDB-lite"/>
    </source>
</evidence>
<evidence type="ECO:0000313" key="4">
    <source>
        <dbReference type="RefSeq" id="XP_033571379.1"/>
    </source>
</evidence>
<gene>
    <name evidence="2 4" type="ORF">BDZ99DRAFT_362809</name>
</gene>
<dbReference type="EMBL" id="MU003713">
    <property type="protein sequence ID" value="KAF2804415.1"/>
    <property type="molecule type" value="Genomic_DNA"/>
</dbReference>